<protein>
    <recommendedName>
        <fullName evidence="3">histidine kinase</fullName>
        <ecNumber evidence="3">2.7.13.3</ecNumber>
    </recommendedName>
</protein>
<dbReference type="Proteomes" id="UP000664122">
    <property type="component" value="Unassembled WGS sequence"/>
</dbReference>
<feature type="domain" description="Response regulatory" evidence="15">
    <location>
        <begin position="549"/>
        <end position="660"/>
    </location>
</feature>
<feature type="transmembrane region" description="Helical" evidence="13">
    <location>
        <begin position="118"/>
        <end position="139"/>
    </location>
</feature>
<feature type="transmembrane region" description="Helical" evidence="13">
    <location>
        <begin position="26"/>
        <end position="46"/>
    </location>
</feature>
<dbReference type="InterPro" id="IPR003661">
    <property type="entry name" value="HisK_dim/P_dom"/>
</dbReference>
<feature type="transmembrane region" description="Helical" evidence="13">
    <location>
        <begin position="58"/>
        <end position="77"/>
    </location>
</feature>
<reference evidence="17" key="1">
    <citation type="submission" date="2021-03" db="EMBL/GenBank/DDBJ databases">
        <title>Whole genome sequence of Jiella sp. CQZ9-1.</title>
        <authorList>
            <person name="Tuo L."/>
        </authorList>
    </citation>
    <scope>NUCLEOTIDE SEQUENCE</scope>
    <source>
        <strain evidence="17">CQZ9-1</strain>
    </source>
</reference>
<dbReference type="SUPFAM" id="SSF55785">
    <property type="entry name" value="PYP-like sensor domain (PAS domain)"/>
    <property type="match status" value="1"/>
</dbReference>
<evidence type="ECO:0000256" key="2">
    <source>
        <dbReference type="ARBA" id="ARBA00004651"/>
    </source>
</evidence>
<dbReference type="SUPFAM" id="SSF52172">
    <property type="entry name" value="CheY-like"/>
    <property type="match status" value="1"/>
</dbReference>
<feature type="transmembrane region" description="Helical" evidence="13">
    <location>
        <begin position="151"/>
        <end position="170"/>
    </location>
</feature>
<evidence type="ECO:0000256" key="11">
    <source>
        <dbReference type="ARBA" id="ARBA00023136"/>
    </source>
</evidence>
<accession>A0A939FVE3</accession>
<dbReference type="InterPro" id="IPR000014">
    <property type="entry name" value="PAS"/>
</dbReference>
<keyword evidence="4" id="KW-1003">Cell membrane</keyword>
<dbReference type="PRINTS" id="PR00344">
    <property type="entry name" value="BCTRLSENSOR"/>
</dbReference>
<name>A0A939FVE3_9HYPH</name>
<dbReference type="InterPro" id="IPR036097">
    <property type="entry name" value="HisK_dim/P_sf"/>
</dbReference>
<dbReference type="Pfam" id="PF08448">
    <property type="entry name" value="PAS_4"/>
    <property type="match status" value="1"/>
</dbReference>
<dbReference type="EMBL" id="JAFMPP010000003">
    <property type="protein sequence ID" value="MBO0662145.1"/>
    <property type="molecule type" value="Genomic_DNA"/>
</dbReference>
<dbReference type="Gene3D" id="1.10.287.130">
    <property type="match status" value="1"/>
</dbReference>
<dbReference type="NCBIfam" id="TIGR00229">
    <property type="entry name" value="sensory_box"/>
    <property type="match status" value="1"/>
</dbReference>
<comment type="catalytic activity">
    <reaction evidence="1">
        <text>ATP + protein L-histidine = ADP + protein N-phospho-L-histidine.</text>
        <dbReference type="EC" id="2.7.13.3"/>
    </reaction>
</comment>
<dbReference type="AlphaFoldDB" id="A0A939FVE3"/>
<dbReference type="CDD" id="cd00130">
    <property type="entry name" value="PAS"/>
    <property type="match status" value="1"/>
</dbReference>
<dbReference type="Gene3D" id="3.30.565.10">
    <property type="entry name" value="Histidine kinase-like ATPase, C-terminal domain"/>
    <property type="match status" value="1"/>
</dbReference>
<evidence type="ECO:0000256" key="6">
    <source>
        <dbReference type="ARBA" id="ARBA00022679"/>
    </source>
</evidence>
<comment type="caution">
    <text evidence="17">The sequence shown here is derived from an EMBL/GenBank/DDBJ whole genome shotgun (WGS) entry which is preliminary data.</text>
</comment>
<evidence type="ECO:0000256" key="1">
    <source>
        <dbReference type="ARBA" id="ARBA00000085"/>
    </source>
</evidence>
<evidence type="ECO:0000256" key="5">
    <source>
        <dbReference type="ARBA" id="ARBA00022553"/>
    </source>
</evidence>
<organism evidence="17 18">
    <name type="scientific">Jiella flava</name>
    <dbReference type="NCBI Taxonomy" id="2816857"/>
    <lineage>
        <taxon>Bacteria</taxon>
        <taxon>Pseudomonadati</taxon>
        <taxon>Pseudomonadota</taxon>
        <taxon>Alphaproteobacteria</taxon>
        <taxon>Hyphomicrobiales</taxon>
        <taxon>Aurantimonadaceae</taxon>
        <taxon>Jiella</taxon>
    </lineage>
</organism>
<evidence type="ECO:0000256" key="7">
    <source>
        <dbReference type="ARBA" id="ARBA00022692"/>
    </source>
</evidence>
<evidence type="ECO:0000256" key="12">
    <source>
        <dbReference type="PROSITE-ProRule" id="PRU00169"/>
    </source>
</evidence>
<evidence type="ECO:0000313" key="17">
    <source>
        <dbReference type="EMBL" id="MBO0662145.1"/>
    </source>
</evidence>
<dbReference type="Pfam" id="PF02518">
    <property type="entry name" value="HATPase_c"/>
    <property type="match status" value="1"/>
</dbReference>
<comment type="subcellular location">
    <subcellularLocation>
        <location evidence="2">Cell membrane</location>
        <topology evidence="2">Multi-pass membrane protein</topology>
    </subcellularLocation>
</comment>
<dbReference type="CDD" id="cd00156">
    <property type="entry name" value="REC"/>
    <property type="match status" value="1"/>
</dbReference>
<dbReference type="SMART" id="SM00388">
    <property type="entry name" value="HisKA"/>
    <property type="match status" value="1"/>
</dbReference>
<dbReference type="Pfam" id="PF00072">
    <property type="entry name" value="Response_reg"/>
    <property type="match status" value="1"/>
</dbReference>
<dbReference type="PROSITE" id="PS50109">
    <property type="entry name" value="HIS_KIN"/>
    <property type="match status" value="1"/>
</dbReference>
<dbReference type="InterPro" id="IPR004358">
    <property type="entry name" value="Sig_transdc_His_kin-like_C"/>
</dbReference>
<evidence type="ECO:0000256" key="3">
    <source>
        <dbReference type="ARBA" id="ARBA00012438"/>
    </source>
</evidence>
<dbReference type="FunFam" id="1.10.287.130:FF:000001">
    <property type="entry name" value="Two-component sensor histidine kinase"/>
    <property type="match status" value="1"/>
</dbReference>
<dbReference type="GO" id="GO:0071555">
    <property type="term" value="P:cell wall organization"/>
    <property type="evidence" value="ECO:0007669"/>
    <property type="project" value="InterPro"/>
</dbReference>
<dbReference type="CDD" id="cd00082">
    <property type="entry name" value="HisKA"/>
    <property type="match status" value="1"/>
</dbReference>
<evidence type="ECO:0000259" key="16">
    <source>
        <dbReference type="PROSITE" id="PS50113"/>
    </source>
</evidence>
<feature type="domain" description="Histidine kinase" evidence="14">
    <location>
        <begin position="312"/>
        <end position="532"/>
    </location>
</feature>
<keyword evidence="11 13" id="KW-0472">Membrane</keyword>
<feature type="transmembrane region" description="Helical" evidence="13">
    <location>
        <begin position="83"/>
        <end position="106"/>
    </location>
</feature>
<dbReference type="SMART" id="SM00448">
    <property type="entry name" value="REC"/>
    <property type="match status" value="1"/>
</dbReference>
<dbReference type="Pfam" id="PF00512">
    <property type="entry name" value="HisKA"/>
    <property type="match status" value="1"/>
</dbReference>
<dbReference type="PANTHER" id="PTHR43047:SF72">
    <property type="entry name" value="OSMOSENSING HISTIDINE PROTEIN KINASE SLN1"/>
    <property type="match status" value="1"/>
</dbReference>
<evidence type="ECO:0000259" key="15">
    <source>
        <dbReference type="PROSITE" id="PS50110"/>
    </source>
</evidence>
<dbReference type="InterPro" id="IPR005467">
    <property type="entry name" value="His_kinase_dom"/>
</dbReference>
<sequence>MISVAIVAWDMAEDYLERHSKITRSLIFGLVMGGLAMMSMTIVPSVVPGIRVDLRSSLISTAGLFGGVPAGILAGTMGGLFRVYLGGAGAFAGTIAIAIATLSGALMRYWIGRRERRIGDFLIFALMVVVGNTVSFLALPSPLIAPLLIEAAPPLAVTVFMACVATGWLLDRSEKRRKATLDNRIFRKMVEQLPDSLSFKDIDGRFVAANAAAGKLIGAASEADIIGRTYADFFPKEVADGYWEIDLSVLKAGEPVRLLQSVAASDGGKQWLLTVKAAVRGTRGEVLGIITYIRDVTDETRMAETKSEFISLVSHELRTPLTSIRGALSLLANGMAGNFPVKIQNLIKIAHSNSERLIFLVNDILDMEKIESGKMEFHIAPVTLRPAIDEVIEANASIMPNKQIKVVVEDDAPNAAAMIDVQRFQQICVNLLSNAVKFSPDKSTVTIRISTHTGGVRVAIIDEGFGIPPQFRNRIFQKFERSNNADNRSVGGTGLGLNIAKSITEKMGGQIGFNCHEDRPGTTFFVDLVPADSARMAKADGSQESHKPRILHVEDDDSAREGVAEILKVNFDLTSVCSLEAARRLLSRTVYDLVMLDVFLPDGSGLDLIEHVPYRTPIMTFSDCPLDEETFNRPITIGRKSSIPLPHLKEFIHKALANQGPGDESFKDMRMQEMMRSRRLV</sequence>
<dbReference type="InterPro" id="IPR011620">
    <property type="entry name" value="Sig_transdc_His_kinase_LytS_TM"/>
</dbReference>
<dbReference type="SUPFAM" id="SSF55874">
    <property type="entry name" value="ATPase domain of HSP90 chaperone/DNA topoisomerase II/histidine kinase"/>
    <property type="match status" value="1"/>
</dbReference>
<dbReference type="InterPro" id="IPR035965">
    <property type="entry name" value="PAS-like_dom_sf"/>
</dbReference>
<keyword evidence="5 12" id="KW-0597">Phosphoprotein</keyword>
<dbReference type="InterPro" id="IPR036890">
    <property type="entry name" value="HATPase_C_sf"/>
</dbReference>
<feature type="domain" description="PAC" evidence="16">
    <location>
        <begin position="252"/>
        <end position="308"/>
    </location>
</feature>
<evidence type="ECO:0000256" key="4">
    <source>
        <dbReference type="ARBA" id="ARBA00022475"/>
    </source>
</evidence>
<gene>
    <name evidence="17" type="ORF">J1C48_06130</name>
</gene>
<dbReference type="FunFam" id="3.30.565.10:FF:000006">
    <property type="entry name" value="Sensor histidine kinase WalK"/>
    <property type="match status" value="1"/>
</dbReference>
<evidence type="ECO:0000313" key="18">
    <source>
        <dbReference type="Proteomes" id="UP000664122"/>
    </source>
</evidence>
<keyword evidence="10" id="KW-0902">Two-component regulatory system</keyword>
<dbReference type="InterPro" id="IPR001789">
    <property type="entry name" value="Sig_transdc_resp-reg_receiver"/>
</dbReference>
<evidence type="ECO:0000256" key="13">
    <source>
        <dbReference type="SAM" id="Phobius"/>
    </source>
</evidence>
<dbReference type="GO" id="GO:0000155">
    <property type="term" value="F:phosphorelay sensor kinase activity"/>
    <property type="evidence" value="ECO:0007669"/>
    <property type="project" value="InterPro"/>
</dbReference>
<dbReference type="EC" id="2.7.13.3" evidence="3"/>
<dbReference type="Gene3D" id="1.10.1760.20">
    <property type="match status" value="1"/>
</dbReference>
<keyword evidence="18" id="KW-1185">Reference proteome</keyword>
<dbReference type="InterPro" id="IPR003594">
    <property type="entry name" value="HATPase_dom"/>
</dbReference>
<evidence type="ECO:0000256" key="10">
    <source>
        <dbReference type="ARBA" id="ARBA00023012"/>
    </source>
</evidence>
<keyword evidence="9 13" id="KW-1133">Transmembrane helix</keyword>
<keyword evidence="7 13" id="KW-0812">Transmembrane</keyword>
<dbReference type="PROSITE" id="PS50113">
    <property type="entry name" value="PAC"/>
    <property type="match status" value="1"/>
</dbReference>
<evidence type="ECO:0000256" key="8">
    <source>
        <dbReference type="ARBA" id="ARBA00022777"/>
    </source>
</evidence>
<dbReference type="SMART" id="SM00091">
    <property type="entry name" value="PAS"/>
    <property type="match status" value="1"/>
</dbReference>
<dbReference type="Pfam" id="PF07694">
    <property type="entry name" value="5TM-5TMR_LYT"/>
    <property type="match status" value="1"/>
</dbReference>
<dbReference type="InterPro" id="IPR013656">
    <property type="entry name" value="PAS_4"/>
</dbReference>
<dbReference type="PROSITE" id="PS50110">
    <property type="entry name" value="RESPONSE_REGULATORY"/>
    <property type="match status" value="1"/>
</dbReference>
<keyword evidence="8" id="KW-0418">Kinase</keyword>
<dbReference type="GO" id="GO:0005886">
    <property type="term" value="C:plasma membrane"/>
    <property type="evidence" value="ECO:0007669"/>
    <property type="project" value="UniProtKB-SubCell"/>
</dbReference>
<keyword evidence="6" id="KW-0808">Transferase</keyword>
<dbReference type="RefSeq" id="WP_207256890.1">
    <property type="nucleotide sequence ID" value="NZ_JAFMPP010000003.1"/>
</dbReference>
<dbReference type="SMART" id="SM00387">
    <property type="entry name" value="HATPase_c"/>
    <property type="match status" value="1"/>
</dbReference>
<dbReference type="InterPro" id="IPR000700">
    <property type="entry name" value="PAS-assoc_C"/>
</dbReference>
<evidence type="ECO:0000256" key="9">
    <source>
        <dbReference type="ARBA" id="ARBA00022989"/>
    </source>
</evidence>
<dbReference type="InterPro" id="IPR011006">
    <property type="entry name" value="CheY-like_superfamily"/>
</dbReference>
<evidence type="ECO:0000259" key="14">
    <source>
        <dbReference type="PROSITE" id="PS50109"/>
    </source>
</evidence>
<dbReference type="Gene3D" id="3.40.50.2300">
    <property type="match status" value="1"/>
</dbReference>
<dbReference type="SUPFAM" id="SSF47384">
    <property type="entry name" value="Homodimeric domain of signal transducing histidine kinase"/>
    <property type="match status" value="1"/>
</dbReference>
<dbReference type="Gene3D" id="3.30.450.20">
    <property type="entry name" value="PAS domain"/>
    <property type="match status" value="1"/>
</dbReference>
<dbReference type="GO" id="GO:0009927">
    <property type="term" value="F:histidine phosphotransfer kinase activity"/>
    <property type="evidence" value="ECO:0007669"/>
    <property type="project" value="TreeGrafter"/>
</dbReference>
<proteinExistence type="predicted"/>
<dbReference type="PANTHER" id="PTHR43047">
    <property type="entry name" value="TWO-COMPONENT HISTIDINE PROTEIN KINASE"/>
    <property type="match status" value="1"/>
</dbReference>
<feature type="modified residue" description="4-aspartylphosphate" evidence="12">
    <location>
        <position position="597"/>
    </location>
</feature>